<accession>A0A840V7I8</accession>
<evidence type="ECO:0000313" key="3">
    <source>
        <dbReference type="EMBL" id="MBB5353985.1"/>
    </source>
</evidence>
<reference evidence="3 4" key="1">
    <citation type="submission" date="2020-08" db="EMBL/GenBank/DDBJ databases">
        <title>Genomic Encyclopedia of Type Strains, Phase IV (KMG-IV): sequencing the most valuable type-strain genomes for metagenomic binning, comparative biology and taxonomic classification.</title>
        <authorList>
            <person name="Goeker M."/>
        </authorList>
    </citation>
    <scope>NUCLEOTIDE SEQUENCE [LARGE SCALE GENOMIC DNA]</scope>
    <source>
        <strain evidence="3 4">YC6886</strain>
    </source>
</reference>
<name>A0A840V7I8_9BACT</name>
<dbReference type="RefSeq" id="WP_184022520.1">
    <property type="nucleotide sequence ID" value="NZ_JACHFD010000060.1"/>
</dbReference>
<sequence length="278" mass="30827">MNQRALLRSLLIAVGLVTAALGQLPEFGEAEDSPSKPDEIYLALVLIGLLNEPPARNASEVDDGQFAHFYEAQETQFQVALKLLRPILEDKGFKSELRWELESNKGKSIYSPEGVQILNQYFKPFSTGQGVLKSEIFVERVGNYFDFTPGESLITGEETPTRSTMLSLLAGFLLRAEDGGEVHAKDTPFTRKMLEFMLLEGSIFDAFRVHVATPQTIHLKLRPAESLSLATGYVRDLREAVAKEQEVEQGVAPQSATRSESDSVGDHNPQPDSEARSW</sequence>
<evidence type="ECO:0000256" key="1">
    <source>
        <dbReference type="SAM" id="MobiDB-lite"/>
    </source>
</evidence>
<proteinExistence type="predicted"/>
<dbReference type="Proteomes" id="UP000557717">
    <property type="component" value="Unassembled WGS sequence"/>
</dbReference>
<keyword evidence="4" id="KW-1185">Reference proteome</keyword>
<keyword evidence="2" id="KW-0732">Signal</keyword>
<feature type="chain" id="PRO_5032741492" evidence="2">
    <location>
        <begin position="20"/>
        <end position="278"/>
    </location>
</feature>
<feature type="signal peptide" evidence="2">
    <location>
        <begin position="1"/>
        <end position="19"/>
    </location>
</feature>
<protein>
    <submittedName>
        <fullName evidence="3">Uncharacterized protein</fullName>
    </submittedName>
</protein>
<feature type="region of interest" description="Disordered" evidence="1">
    <location>
        <begin position="243"/>
        <end position="278"/>
    </location>
</feature>
<evidence type="ECO:0000256" key="2">
    <source>
        <dbReference type="SAM" id="SignalP"/>
    </source>
</evidence>
<dbReference type="EMBL" id="JACHFD010000060">
    <property type="protein sequence ID" value="MBB5353985.1"/>
    <property type="molecule type" value="Genomic_DNA"/>
</dbReference>
<comment type="caution">
    <text evidence="3">The sequence shown here is derived from an EMBL/GenBank/DDBJ whole genome shotgun (WGS) entry which is preliminary data.</text>
</comment>
<organism evidence="3 4">
    <name type="scientific">Haloferula luteola</name>
    <dbReference type="NCBI Taxonomy" id="595692"/>
    <lineage>
        <taxon>Bacteria</taxon>
        <taxon>Pseudomonadati</taxon>
        <taxon>Verrucomicrobiota</taxon>
        <taxon>Verrucomicrobiia</taxon>
        <taxon>Verrucomicrobiales</taxon>
        <taxon>Verrucomicrobiaceae</taxon>
        <taxon>Haloferula</taxon>
    </lineage>
</organism>
<dbReference type="AlphaFoldDB" id="A0A840V7I8"/>
<evidence type="ECO:0000313" key="4">
    <source>
        <dbReference type="Proteomes" id="UP000557717"/>
    </source>
</evidence>
<gene>
    <name evidence="3" type="ORF">HNR46_004257</name>
</gene>